<feature type="region of interest" description="Disordered" evidence="1">
    <location>
        <begin position="160"/>
        <end position="185"/>
    </location>
</feature>
<dbReference type="EMBL" id="BKCJ010337221">
    <property type="protein sequence ID" value="GEZ88526.1"/>
    <property type="molecule type" value="Genomic_DNA"/>
</dbReference>
<reference evidence="2" key="1">
    <citation type="journal article" date="2019" name="Sci. Rep.">
        <title>Draft genome of Tanacetum cinerariifolium, the natural source of mosquito coil.</title>
        <authorList>
            <person name="Yamashiro T."/>
            <person name="Shiraishi A."/>
            <person name="Satake H."/>
            <person name="Nakayama K."/>
        </authorList>
    </citation>
    <scope>NUCLEOTIDE SEQUENCE</scope>
</reference>
<gene>
    <name evidence="2" type="ORF">Tci_560499</name>
</gene>
<proteinExistence type="predicted"/>
<dbReference type="AlphaFoldDB" id="A0A699IV54"/>
<comment type="caution">
    <text evidence="2">The sequence shown here is derived from an EMBL/GenBank/DDBJ whole genome shotgun (WGS) entry which is preliminary data.</text>
</comment>
<organism evidence="2">
    <name type="scientific">Tanacetum cinerariifolium</name>
    <name type="common">Dalmatian daisy</name>
    <name type="synonym">Chrysanthemum cinerariifolium</name>
    <dbReference type="NCBI Taxonomy" id="118510"/>
    <lineage>
        <taxon>Eukaryota</taxon>
        <taxon>Viridiplantae</taxon>
        <taxon>Streptophyta</taxon>
        <taxon>Embryophyta</taxon>
        <taxon>Tracheophyta</taxon>
        <taxon>Spermatophyta</taxon>
        <taxon>Magnoliopsida</taxon>
        <taxon>eudicotyledons</taxon>
        <taxon>Gunneridae</taxon>
        <taxon>Pentapetalae</taxon>
        <taxon>asterids</taxon>
        <taxon>campanulids</taxon>
        <taxon>Asterales</taxon>
        <taxon>Asteraceae</taxon>
        <taxon>Asteroideae</taxon>
        <taxon>Anthemideae</taxon>
        <taxon>Anthemidinae</taxon>
        <taxon>Tanacetum</taxon>
    </lineage>
</organism>
<name>A0A699IV54_TANCI</name>
<sequence length="185" mass="21356">MRITDLLFEMISAVFLLYSYEYVFKHIFGELRGNVVDEDDDIIDDEDALPHDLVDSDDEDIINVDDDSVDKQMLHGPTAVTVAVKIVPLHTMYPPVARVALLTETQFDLRPHMESPDWTEIDAGIQQHLWARPEAITTEEWDKYIQFWNDPKNISQAAQNRQNRAKSTVISRQGSRSLARLRNEM</sequence>
<feature type="non-terminal residue" evidence="2">
    <location>
        <position position="185"/>
    </location>
</feature>
<protein>
    <submittedName>
        <fullName evidence="2">Uncharacterized protein</fullName>
    </submittedName>
</protein>
<feature type="compositionally biased region" description="Polar residues" evidence="1">
    <location>
        <begin position="160"/>
        <end position="176"/>
    </location>
</feature>
<evidence type="ECO:0000256" key="1">
    <source>
        <dbReference type="SAM" id="MobiDB-lite"/>
    </source>
</evidence>
<accession>A0A699IV54</accession>
<evidence type="ECO:0000313" key="2">
    <source>
        <dbReference type="EMBL" id="GEZ88526.1"/>
    </source>
</evidence>